<dbReference type="InterPro" id="IPR001611">
    <property type="entry name" value="Leu-rich_rpt"/>
</dbReference>
<evidence type="ECO:0000256" key="7">
    <source>
        <dbReference type="ARBA" id="ARBA00023136"/>
    </source>
</evidence>
<sequence length="630" mass="71094">MFGNSDDPLNLSLFHPFEEFILPFLRFATSLKTLILGHNMLEGDFPMKGICKWKTLEELDVSWNEFDGQPPLCFASLTKLRVLDLSSNLFDGDLPTFINSLRSLEYLSLLGNNFKGFFSFNSLKFLSKLKVLKISSISIKQQTEMRGSSWRPEFKLRVLELRGCNLEKIPDFLKYQKNMRLVDLSNNTLSGPFPTWILENNPLLEVLYLQYNALHTLRLPSFVHNLRLLDLSDNNFQDTLSDDFGKILSSLRQINLSGNKFKGSLPTSVGEMKDIHAIDFSHNNFSGNVPRSLFMGCHFLKLLKLSHNRFDGQIFPASTNLTWLGTLLVDNNMFTGTIGNGLRNSTMLRMLDMSSNFVTGTIPSWMGKDFLWSILLMSNNFNYLTGPLPATLIENLMILDVRNNELSGRIPQFTNASGISVLLLRGNDLVGPIPRHLCNLSSIRILDLANNKLNESIPCLGNLSLGAEDSEELRFLGGIIPYVDRDMGTYFESLLELDQITPDYVYGLNFSVEFSSKQRYDSYISGALDYMFGLDLSNNELSGEIPEEVGDLVKARSLNLSHNSLAGPIPESFSKMKDIESLDLSFNKLVGPIPFPLTDLNSLAVFNVLLLEPWRDIFHGSGWNLCVYVL</sequence>
<comment type="caution">
    <text evidence="9">The sequence shown here is derived from an EMBL/GenBank/DDBJ whole genome shotgun (WGS) entry which is preliminary data.</text>
</comment>
<reference evidence="9 10" key="1">
    <citation type="submission" date="2020-02" db="EMBL/GenBank/DDBJ databases">
        <authorList>
            <person name="Ma Q."/>
            <person name="Huang Y."/>
            <person name="Song X."/>
            <person name="Pei D."/>
        </authorList>
    </citation>
    <scope>NUCLEOTIDE SEQUENCE [LARGE SCALE GENOMIC DNA]</scope>
    <source>
        <strain evidence="9">Sxm20200214</strain>
        <tissue evidence="9">Leaf</tissue>
    </source>
</reference>
<accession>A0A8X7NSZ7</accession>
<proteinExistence type="inferred from homology"/>
<dbReference type="InterPro" id="IPR003591">
    <property type="entry name" value="Leu-rich_rpt_typical-subtyp"/>
</dbReference>
<keyword evidence="6" id="KW-1133">Transmembrane helix</keyword>
<keyword evidence="8" id="KW-0675">Receptor</keyword>
<dbReference type="Pfam" id="PF00560">
    <property type="entry name" value="LRR_1"/>
    <property type="match status" value="7"/>
</dbReference>
<dbReference type="FunFam" id="3.80.10.10:FF:000095">
    <property type="entry name" value="LRR receptor-like serine/threonine-protein kinase GSO1"/>
    <property type="match status" value="1"/>
</dbReference>
<dbReference type="OrthoDB" id="4691307at2759"/>
<evidence type="ECO:0000256" key="4">
    <source>
        <dbReference type="ARBA" id="ARBA00022692"/>
    </source>
</evidence>
<dbReference type="Gene3D" id="3.80.10.10">
    <property type="entry name" value="Ribonuclease Inhibitor"/>
    <property type="match status" value="4"/>
</dbReference>
<dbReference type="SUPFAM" id="SSF52058">
    <property type="entry name" value="L domain-like"/>
    <property type="match status" value="3"/>
</dbReference>
<evidence type="ECO:0000256" key="1">
    <source>
        <dbReference type="ARBA" id="ARBA00004167"/>
    </source>
</evidence>
<dbReference type="GO" id="GO:0016020">
    <property type="term" value="C:membrane"/>
    <property type="evidence" value="ECO:0007669"/>
    <property type="project" value="UniProtKB-SubCell"/>
</dbReference>
<name>A0A8X7NSZ7_BRACI</name>
<dbReference type="EMBL" id="JAAMPC010001604">
    <property type="protein sequence ID" value="KAG2238990.1"/>
    <property type="molecule type" value="Genomic_DNA"/>
</dbReference>
<evidence type="ECO:0000256" key="3">
    <source>
        <dbReference type="ARBA" id="ARBA00022614"/>
    </source>
</evidence>
<keyword evidence="3" id="KW-0433">Leucine-rich repeat</keyword>
<evidence type="ECO:0000256" key="6">
    <source>
        <dbReference type="ARBA" id="ARBA00022989"/>
    </source>
</evidence>
<keyword evidence="7" id="KW-0472">Membrane</keyword>
<keyword evidence="4" id="KW-0812">Transmembrane</keyword>
<comment type="similarity">
    <text evidence="2">Belongs to the RLP family.</text>
</comment>
<dbReference type="SMART" id="SM00369">
    <property type="entry name" value="LRR_TYP"/>
    <property type="match status" value="4"/>
</dbReference>
<comment type="subcellular location">
    <subcellularLocation>
        <location evidence="1">Membrane</location>
        <topology evidence="1">Single-pass membrane protein</topology>
    </subcellularLocation>
</comment>
<evidence type="ECO:0000313" key="9">
    <source>
        <dbReference type="EMBL" id="KAG2238990.1"/>
    </source>
</evidence>
<dbReference type="FunFam" id="3.80.10.10:FF:000383">
    <property type="entry name" value="Leucine-rich repeat receptor protein kinase EMS1"/>
    <property type="match status" value="1"/>
</dbReference>
<dbReference type="Pfam" id="PF13855">
    <property type="entry name" value="LRR_8"/>
    <property type="match status" value="1"/>
</dbReference>
<evidence type="ECO:0000313" key="10">
    <source>
        <dbReference type="Proteomes" id="UP000886595"/>
    </source>
</evidence>
<dbReference type="AlphaFoldDB" id="A0A8X7NSZ7"/>
<gene>
    <name evidence="9" type="ORF">Bca52824_089850</name>
</gene>
<protein>
    <submittedName>
        <fullName evidence="9">Uncharacterized protein</fullName>
    </submittedName>
</protein>
<dbReference type="InterPro" id="IPR032675">
    <property type="entry name" value="LRR_dom_sf"/>
</dbReference>
<dbReference type="Proteomes" id="UP000886595">
    <property type="component" value="Unassembled WGS sequence"/>
</dbReference>
<evidence type="ECO:0000256" key="2">
    <source>
        <dbReference type="ARBA" id="ARBA00009592"/>
    </source>
</evidence>
<evidence type="ECO:0000256" key="8">
    <source>
        <dbReference type="ARBA" id="ARBA00023170"/>
    </source>
</evidence>
<evidence type="ECO:0000256" key="5">
    <source>
        <dbReference type="ARBA" id="ARBA00022737"/>
    </source>
</evidence>
<dbReference type="InterPro" id="IPR051502">
    <property type="entry name" value="RLP_Defense_Trigger"/>
</dbReference>
<organism evidence="9 10">
    <name type="scientific">Brassica carinata</name>
    <name type="common">Ethiopian mustard</name>
    <name type="synonym">Abyssinian cabbage</name>
    <dbReference type="NCBI Taxonomy" id="52824"/>
    <lineage>
        <taxon>Eukaryota</taxon>
        <taxon>Viridiplantae</taxon>
        <taxon>Streptophyta</taxon>
        <taxon>Embryophyta</taxon>
        <taxon>Tracheophyta</taxon>
        <taxon>Spermatophyta</taxon>
        <taxon>Magnoliopsida</taxon>
        <taxon>eudicotyledons</taxon>
        <taxon>Gunneridae</taxon>
        <taxon>Pentapetalae</taxon>
        <taxon>rosids</taxon>
        <taxon>malvids</taxon>
        <taxon>Brassicales</taxon>
        <taxon>Brassicaceae</taxon>
        <taxon>Brassiceae</taxon>
        <taxon>Brassica</taxon>
    </lineage>
</organism>
<keyword evidence="10" id="KW-1185">Reference proteome</keyword>
<dbReference type="PANTHER" id="PTHR48062">
    <property type="entry name" value="RECEPTOR-LIKE PROTEIN 14"/>
    <property type="match status" value="1"/>
</dbReference>
<keyword evidence="5" id="KW-0677">Repeat</keyword>
<dbReference type="PANTHER" id="PTHR48062:SF12">
    <property type="entry name" value="LEUCINE-RICH REPEAT-CONTAINING N-TERMINAL PLANT-TYPE DOMAIN-CONTAINING PROTEIN"/>
    <property type="match status" value="1"/>
</dbReference>
<dbReference type="PROSITE" id="PS51450">
    <property type="entry name" value="LRR"/>
    <property type="match status" value="1"/>
</dbReference>